<feature type="region of interest" description="Disordered" evidence="1">
    <location>
        <begin position="457"/>
        <end position="485"/>
    </location>
</feature>
<protein>
    <submittedName>
        <fullName evidence="3">Leucine-rich repeat-containing protein DDB_G0290503 isoform X1</fullName>
    </submittedName>
</protein>
<name>A0A3Q7YF18_CICAR</name>
<feature type="compositionally biased region" description="Basic and acidic residues" evidence="1">
    <location>
        <begin position="13"/>
        <end position="28"/>
    </location>
</feature>
<dbReference type="RefSeq" id="XP_027189750.1">
    <property type="nucleotide sequence ID" value="XM_027333949.1"/>
</dbReference>
<feature type="compositionally biased region" description="Basic and acidic residues" evidence="1">
    <location>
        <begin position="196"/>
        <end position="217"/>
    </location>
</feature>
<accession>A0A3Q7YF18</accession>
<dbReference type="GeneID" id="101514268"/>
<reference evidence="2" key="1">
    <citation type="journal article" date="2013" name="Nat. Biotechnol.">
        <title>Draft genome sequence of chickpea (Cicer arietinum) provides a resource for trait improvement.</title>
        <authorList>
            <person name="Varshney R.K."/>
            <person name="Song C."/>
            <person name="Saxena R.K."/>
            <person name="Azam S."/>
            <person name="Yu S."/>
            <person name="Sharpe A.G."/>
            <person name="Cannon S."/>
            <person name="Baek J."/>
            <person name="Rosen B.D."/>
            <person name="Tar'an B."/>
            <person name="Millan T."/>
            <person name="Zhang X."/>
            <person name="Ramsay L.D."/>
            <person name="Iwata A."/>
            <person name="Wang Y."/>
            <person name="Nelson W."/>
            <person name="Farmer A.D."/>
            <person name="Gaur P.M."/>
            <person name="Soderlund C."/>
            <person name="Penmetsa R.V."/>
            <person name="Xu C."/>
            <person name="Bharti A.K."/>
            <person name="He W."/>
            <person name="Winter P."/>
            <person name="Zhao S."/>
            <person name="Hane J.K."/>
            <person name="Carrasquilla-Garcia N."/>
            <person name="Condie J.A."/>
            <person name="Upadhyaya H.D."/>
            <person name="Luo M.C."/>
            <person name="Thudi M."/>
            <person name="Gowda C.L."/>
            <person name="Singh N.P."/>
            <person name="Lichtenzveig J."/>
            <person name="Gali K.K."/>
            <person name="Rubio J."/>
            <person name="Nadarajan N."/>
            <person name="Dolezel J."/>
            <person name="Bansal K.C."/>
            <person name="Xu X."/>
            <person name="Edwards D."/>
            <person name="Zhang G."/>
            <person name="Kahl G."/>
            <person name="Gil J."/>
            <person name="Singh K.B."/>
            <person name="Datta S.K."/>
            <person name="Jackson S.A."/>
            <person name="Wang J."/>
            <person name="Cook D.R."/>
        </authorList>
    </citation>
    <scope>NUCLEOTIDE SEQUENCE [LARGE SCALE GENOMIC DNA]</scope>
    <source>
        <strain evidence="2">cv. CDC Frontier</strain>
    </source>
</reference>
<feature type="compositionally biased region" description="Basic and acidic residues" evidence="1">
    <location>
        <begin position="925"/>
        <end position="935"/>
    </location>
</feature>
<reference evidence="3" key="2">
    <citation type="submission" date="2025-08" db="UniProtKB">
        <authorList>
            <consortium name="RefSeq"/>
        </authorList>
    </citation>
    <scope>IDENTIFICATION</scope>
    <source>
        <tissue evidence="3">Etiolated seedlings</tissue>
    </source>
</reference>
<evidence type="ECO:0000256" key="1">
    <source>
        <dbReference type="SAM" id="MobiDB-lite"/>
    </source>
</evidence>
<feature type="region of interest" description="Disordered" evidence="1">
    <location>
        <begin position="160"/>
        <end position="217"/>
    </location>
</feature>
<feature type="compositionally biased region" description="Low complexity" evidence="1">
    <location>
        <begin position="347"/>
        <end position="356"/>
    </location>
</feature>
<dbReference type="Proteomes" id="UP000087171">
    <property type="component" value="Chromosome Ca4"/>
</dbReference>
<dbReference type="RefSeq" id="XP_073224002.1">
    <property type="nucleotide sequence ID" value="XM_073367901.1"/>
</dbReference>
<feature type="compositionally biased region" description="Basic and acidic residues" evidence="1">
    <location>
        <begin position="269"/>
        <end position="289"/>
    </location>
</feature>
<dbReference type="AlphaFoldDB" id="A0A3Q7YF18"/>
<dbReference type="OrthoDB" id="1681423at2759"/>
<dbReference type="PaxDb" id="3827-XP_004498030.1"/>
<feature type="region of interest" description="Disordered" evidence="1">
    <location>
        <begin position="919"/>
        <end position="944"/>
    </location>
</feature>
<evidence type="ECO:0000313" key="2">
    <source>
        <dbReference type="Proteomes" id="UP000087171"/>
    </source>
</evidence>
<keyword evidence="2" id="KW-1185">Reference proteome</keyword>
<feature type="region of interest" description="Disordered" evidence="1">
    <location>
        <begin position="252"/>
        <end position="298"/>
    </location>
</feature>
<organism evidence="2 3">
    <name type="scientific">Cicer arietinum</name>
    <name type="common">Chickpea</name>
    <name type="synonym">Garbanzo</name>
    <dbReference type="NCBI Taxonomy" id="3827"/>
    <lineage>
        <taxon>Eukaryota</taxon>
        <taxon>Viridiplantae</taxon>
        <taxon>Streptophyta</taxon>
        <taxon>Embryophyta</taxon>
        <taxon>Tracheophyta</taxon>
        <taxon>Spermatophyta</taxon>
        <taxon>Magnoliopsida</taxon>
        <taxon>eudicotyledons</taxon>
        <taxon>Gunneridae</taxon>
        <taxon>Pentapetalae</taxon>
        <taxon>rosids</taxon>
        <taxon>fabids</taxon>
        <taxon>Fabales</taxon>
        <taxon>Fabaceae</taxon>
        <taxon>Papilionoideae</taxon>
        <taxon>50 kb inversion clade</taxon>
        <taxon>NPAAA clade</taxon>
        <taxon>Hologalegina</taxon>
        <taxon>IRL clade</taxon>
        <taxon>Cicereae</taxon>
        <taxon>Cicer</taxon>
    </lineage>
</organism>
<feature type="compositionally biased region" description="Basic and acidic residues" evidence="1">
    <location>
        <begin position="172"/>
        <end position="183"/>
    </location>
</feature>
<sequence>MGNEMGNNNTSAIKEEDNISEADKKNLLEDTSELANEISQDVYEDCVKEENHNIPISLAKDVMEKDSNTSSDITIELGKDIAQEDGHEDDSKEKIQTILIDEANDADEKAALFDSKNNTTNMLESDSLDDTYASDINMENEMHTKAEEEDVGENVTELASEDATTELGKVSQQEESRGDDAKVETQMIPEDEAKDVEEKDTGLISHDIESKLENDSLEGVTHERDMNMENQMHQTNEAEDVEEKATISSLKSDLLKGKDDQEVAAGLDYDDKKSELEVEDKSQEEKQDENMIIPFTNDIDDQGNTTILAFYDPLNLRNSFVGEGEEMNGVAQPEKSPHAESVEGENCESLSSSSLEGSEECVKQEKSCLRKNPSLTYNHYLNYESSIKPEFKESPSVHHDEVVKFISEDSLEVNESPLKETLPDGDSDVSEKDIESQEIFLCENSNENLLTKVNYTTEDSLNSNHEENKLSRSESTNESSDKVEETENGFLFDAYVNNSINVSAENSDALQEKNSVVHEVEAVEDENLESLPSSSLEGNEECVKQEDSCLRKNSYVTYNHYLNDESSIKQDEEETSVLTSNDSEFQELPSVNHDEVVNVFLSEHSIQVNESFLKDTLPEADSHFQQINHDVSEKDKESQEKMLCENNNENLLTNVNYTTTEDSLNSNHEENFKVLNEENKLSESTNESSDQVEESKVTESENEFLNNFINVSDENNDALEEKNSFVSEIPEVEAVFLIAGTNVIECIHEKEKNHHSNQIEDTNENLESSYVMIKKIEEESFSLNSDSNNSIFANGGYETRFSTESNPDNSRISCMMQKSPSFNLDLCIEAGREELDQIPLLYESDNDNLFNKKSLNLRNSMPHDEYESDHIDQCLLQSVEMQVEEKIVTMERSYSEISKGEFIGLLKEEEEAHLLVMAETQDNNDGSKMEVKEESSSSPKGNEKRKYRSYFFTSCICCATLPN</sequence>
<gene>
    <name evidence="3" type="primary">LOC101514268</name>
</gene>
<feature type="compositionally biased region" description="Polar residues" evidence="1">
    <location>
        <begin position="1"/>
        <end position="12"/>
    </location>
</feature>
<evidence type="ECO:0000313" key="3">
    <source>
        <dbReference type="RefSeq" id="XP_027189750.1"/>
    </source>
</evidence>
<dbReference type="KEGG" id="cam:101514268"/>
<feature type="region of interest" description="Disordered" evidence="1">
    <location>
        <begin position="1"/>
        <end position="32"/>
    </location>
</feature>
<proteinExistence type="predicted"/>
<feature type="region of interest" description="Disordered" evidence="1">
    <location>
        <begin position="325"/>
        <end position="358"/>
    </location>
</feature>